<evidence type="ECO:0000313" key="1">
    <source>
        <dbReference type="EMBL" id="GEC17920.1"/>
    </source>
</evidence>
<reference evidence="1 2" key="1">
    <citation type="submission" date="2019-06" db="EMBL/GenBank/DDBJ databases">
        <title>Whole genome shotgun sequence of Pseudonocardia hydrocarbonoxydans NBRC 14498.</title>
        <authorList>
            <person name="Hosoyama A."/>
            <person name="Uohara A."/>
            <person name="Ohji S."/>
            <person name="Ichikawa N."/>
        </authorList>
    </citation>
    <scope>NUCLEOTIDE SEQUENCE [LARGE SCALE GENOMIC DNA]</scope>
    <source>
        <strain evidence="1 2">NBRC 14498</strain>
    </source>
</reference>
<gene>
    <name evidence="1" type="ORF">PHY01_02030</name>
</gene>
<keyword evidence="2" id="KW-1185">Reference proteome</keyword>
<sequence length="304" mass="33415">MHIDDARLLTRRELLAHGFDDSEIRGRRRRGELCLVRRGAYSRPGALSDRPEARHAVEVRAAVGQVSPDAVVSHLSAAVLHGLPVWGDPLRRVQMTRARRSGARLTGNLHVHAAPLEPGEIVTVGGLAVTSLPRTLVDVARQVGFEQAVVVADAALWRRSVTREELDLALATARGRPGVPAARRALAFARWGSESVGESRSRVAMMHAGIPEPVLQWEVWSTAGVLLGRADFGWPGLRTFGEFDGREKYGRLVPSGTTARDVVYAEKRREDAMRGEDLGAVRWGWSDLDPFAPTAARLRRTFRP</sequence>
<dbReference type="OrthoDB" id="5517693at2"/>
<name>A0A4Y3WIS5_9PSEU</name>
<comment type="caution">
    <text evidence="1">The sequence shown here is derived from an EMBL/GenBank/DDBJ whole genome shotgun (WGS) entry which is preliminary data.</text>
</comment>
<dbReference type="Proteomes" id="UP000320338">
    <property type="component" value="Unassembled WGS sequence"/>
</dbReference>
<organism evidence="1 2">
    <name type="scientific">Pseudonocardia hydrocarbonoxydans</name>
    <dbReference type="NCBI Taxonomy" id="76726"/>
    <lineage>
        <taxon>Bacteria</taxon>
        <taxon>Bacillati</taxon>
        <taxon>Actinomycetota</taxon>
        <taxon>Actinomycetes</taxon>
        <taxon>Pseudonocardiales</taxon>
        <taxon>Pseudonocardiaceae</taxon>
        <taxon>Pseudonocardia</taxon>
    </lineage>
</organism>
<evidence type="ECO:0008006" key="3">
    <source>
        <dbReference type="Google" id="ProtNLM"/>
    </source>
</evidence>
<dbReference type="RefSeq" id="WP_141276247.1">
    <property type="nucleotide sequence ID" value="NZ_BAAARZ010000017.1"/>
</dbReference>
<dbReference type="EMBL" id="BJNG01000001">
    <property type="protein sequence ID" value="GEC17920.1"/>
    <property type="molecule type" value="Genomic_DNA"/>
</dbReference>
<accession>A0A4Y3WIS5</accession>
<dbReference type="AlphaFoldDB" id="A0A4Y3WIS5"/>
<proteinExistence type="predicted"/>
<protein>
    <recommendedName>
        <fullName evidence="3">Transcriptional regulator, AbiEi antitoxin, Type IV TA system</fullName>
    </recommendedName>
</protein>
<evidence type="ECO:0000313" key="2">
    <source>
        <dbReference type="Proteomes" id="UP000320338"/>
    </source>
</evidence>